<dbReference type="PANTHER" id="PTHR45847:SF6">
    <property type="entry name" value="FATTY ACID AMIDE HYDROLASE"/>
    <property type="match status" value="1"/>
</dbReference>
<dbReference type="OrthoDB" id="6428749at2759"/>
<comment type="caution">
    <text evidence="2">The sequence shown here is derived from an EMBL/GenBank/DDBJ whole genome shotgun (WGS) entry which is preliminary data.</text>
</comment>
<evidence type="ECO:0000259" key="1">
    <source>
        <dbReference type="Pfam" id="PF01425"/>
    </source>
</evidence>
<keyword evidence="3" id="KW-1185">Reference proteome</keyword>
<dbReference type="GO" id="GO:0017064">
    <property type="term" value="F:fatty acid amide hydrolase activity"/>
    <property type="evidence" value="ECO:0007669"/>
    <property type="project" value="TreeGrafter"/>
</dbReference>
<accession>A0A8J2PVC8</accession>
<gene>
    <name evidence="2" type="ORF">AFUS01_LOCUS44010</name>
</gene>
<dbReference type="GO" id="GO:0009062">
    <property type="term" value="P:fatty acid catabolic process"/>
    <property type="evidence" value="ECO:0007669"/>
    <property type="project" value="TreeGrafter"/>
</dbReference>
<dbReference type="InterPro" id="IPR023631">
    <property type="entry name" value="Amidase_dom"/>
</dbReference>
<feature type="domain" description="Amidase" evidence="1">
    <location>
        <begin position="6"/>
        <end position="291"/>
    </location>
</feature>
<evidence type="ECO:0000313" key="3">
    <source>
        <dbReference type="Proteomes" id="UP000708208"/>
    </source>
</evidence>
<dbReference type="EMBL" id="CAJVCH010570264">
    <property type="protein sequence ID" value="CAG7834509.1"/>
    <property type="molecule type" value="Genomic_DNA"/>
</dbReference>
<organism evidence="2 3">
    <name type="scientific">Allacma fusca</name>
    <dbReference type="NCBI Taxonomy" id="39272"/>
    <lineage>
        <taxon>Eukaryota</taxon>
        <taxon>Metazoa</taxon>
        <taxon>Ecdysozoa</taxon>
        <taxon>Arthropoda</taxon>
        <taxon>Hexapoda</taxon>
        <taxon>Collembola</taxon>
        <taxon>Symphypleona</taxon>
        <taxon>Sminthuridae</taxon>
        <taxon>Allacma</taxon>
    </lineage>
</organism>
<sequence length="308" mass="34080">MGLDATSGIIGYNSRVVTSVFKSMLGDNFHTKYDPKIPPIPWNPEIHESTRKLRIGYFSSIPFFPPVGDTIDVVEKAVEALKSLGHTLVPIEIPEGARLMRCAANFLLADQSLRLNKLWKGEQVAKCAELNKLGARCPTWVLKLASFLMHRKMLSFLYSPALGSILDAGAFKSSELWDNSGEQKKLNEEMLATWSKLQLDCCLCPVMPFPAIPVNLPGLLPVAAVYTMTWNVVNFPAGVVKFGTESGKNIDNYDNRGDQALKMSQQACKESIGSPIGVQVVGLPFKEELVLRVMEELDNYAIENKLFA</sequence>
<dbReference type="Pfam" id="PF01425">
    <property type="entry name" value="Amidase"/>
    <property type="match status" value="1"/>
</dbReference>
<proteinExistence type="predicted"/>
<dbReference type="PANTHER" id="PTHR45847">
    <property type="entry name" value="FATTY ACID AMIDE HYDROLASE"/>
    <property type="match status" value="1"/>
</dbReference>
<name>A0A8J2PVC8_9HEXA</name>
<dbReference type="InterPro" id="IPR052096">
    <property type="entry name" value="Endocannabinoid_amidase"/>
</dbReference>
<protein>
    <recommendedName>
        <fullName evidence="1">Amidase domain-containing protein</fullName>
    </recommendedName>
</protein>
<reference evidence="2" key="1">
    <citation type="submission" date="2021-06" db="EMBL/GenBank/DDBJ databases">
        <authorList>
            <person name="Hodson N. C."/>
            <person name="Mongue J. A."/>
            <person name="Jaron S. K."/>
        </authorList>
    </citation>
    <scope>NUCLEOTIDE SEQUENCE</scope>
</reference>
<dbReference type="Proteomes" id="UP000708208">
    <property type="component" value="Unassembled WGS sequence"/>
</dbReference>
<evidence type="ECO:0000313" key="2">
    <source>
        <dbReference type="EMBL" id="CAG7834509.1"/>
    </source>
</evidence>
<dbReference type="GO" id="GO:0004040">
    <property type="term" value="F:amidase activity"/>
    <property type="evidence" value="ECO:0007669"/>
    <property type="project" value="TreeGrafter"/>
</dbReference>
<dbReference type="AlphaFoldDB" id="A0A8J2PVC8"/>